<proteinExistence type="predicted"/>
<accession>A0A7W6ETX8</accession>
<dbReference type="RefSeq" id="WP_183980435.1">
    <property type="nucleotide sequence ID" value="NZ_JACIBY010000029.1"/>
</dbReference>
<evidence type="ECO:0000313" key="2">
    <source>
        <dbReference type="Proteomes" id="UP000541352"/>
    </source>
</evidence>
<reference evidence="1 2" key="1">
    <citation type="submission" date="2020-08" db="EMBL/GenBank/DDBJ databases">
        <title>Genomic Encyclopedia of Type Strains, Phase IV (KMG-IV): sequencing the most valuable type-strain genomes for metagenomic binning, comparative biology and taxonomic classification.</title>
        <authorList>
            <person name="Goeker M."/>
        </authorList>
    </citation>
    <scope>NUCLEOTIDE SEQUENCE [LARGE SCALE GENOMIC DNA]</scope>
    <source>
        <strain evidence="1 2">DSM 17976</strain>
    </source>
</reference>
<gene>
    <name evidence="1" type="ORF">FHS57_006249</name>
</gene>
<organism evidence="1 2">
    <name type="scientific">Runella defluvii</name>
    <dbReference type="NCBI Taxonomy" id="370973"/>
    <lineage>
        <taxon>Bacteria</taxon>
        <taxon>Pseudomonadati</taxon>
        <taxon>Bacteroidota</taxon>
        <taxon>Cytophagia</taxon>
        <taxon>Cytophagales</taxon>
        <taxon>Spirosomataceae</taxon>
        <taxon>Runella</taxon>
    </lineage>
</organism>
<protein>
    <recommendedName>
        <fullName evidence="3">Phage major capsid protein</fullName>
    </recommendedName>
</protein>
<evidence type="ECO:0000313" key="1">
    <source>
        <dbReference type="EMBL" id="MBB3842218.1"/>
    </source>
</evidence>
<dbReference type="Proteomes" id="UP000541352">
    <property type="component" value="Unassembled WGS sequence"/>
</dbReference>
<sequence>MSGIKVDVSALHAGLTENCKDYETIFSQKLVNAFAAKNDMVSLPVVQKVTLVREELGPVSQPGRTGEINNPNHTLWTYKERTAELKPAKADIGIEEVQLNKLAVSFLAKKEPADPRDLHGFAGQRYLMARIIDKIRKEQSAAIIKGQLGYNYDSENKQSLFQGGLNLFDGLGLKFLTGYATSGTGAVGDIPSGNKVTGAASTVTASNILTELGKLQDLIYNNQDLRVAEDEVGGRVWIDPVWYGYALDALDALPYKQDLVVRQENGRLVFKKLRNTEIVKREYMAGVQNMFWSLTDNIFYLHQDTEEDIPTIEIQKVGRGLQILIDWQSNVDYADGRYVALYK</sequence>
<evidence type="ECO:0008006" key="3">
    <source>
        <dbReference type="Google" id="ProtNLM"/>
    </source>
</evidence>
<keyword evidence="2" id="KW-1185">Reference proteome</keyword>
<dbReference type="EMBL" id="JACIBY010000029">
    <property type="protein sequence ID" value="MBB3842218.1"/>
    <property type="molecule type" value="Genomic_DNA"/>
</dbReference>
<name>A0A7W6ETX8_9BACT</name>
<comment type="caution">
    <text evidence="1">The sequence shown here is derived from an EMBL/GenBank/DDBJ whole genome shotgun (WGS) entry which is preliminary data.</text>
</comment>
<dbReference type="AlphaFoldDB" id="A0A7W6ETX8"/>